<organism evidence="3 4">
    <name type="scientific">Chitinophaga barathri</name>
    <dbReference type="NCBI Taxonomy" id="1647451"/>
    <lineage>
        <taxon>Bacteria</taxon>
        <taxon>Pseudomonadati</taxon>
        <taxon>Bacteroidota</taxon>
        <taxon>Chitinophagia</taxon>
        <taxon>Chitinophagales</taxon>
        <taxon>Chitinophagaceae</taxon>
        <taxon>Chitinophaga</taxon>
    </lineage>
</organism>
<dbReference type="InterPro" id="IPR000731">
    <property type="entry name" value="SSD"/>
</dbReference>
<feature type="transmembrane region" description="Helical" evidence="1">
    <location>
        <begin position="286"/>
        <end position="304"/>
    </location>
</feature>
<dbReference type="EMBL" id="RMBX01000001">
    <property type="protein sequence ID" value="RPD42759.1"/>
    <property type="molecule type" value="Genomic_DNA"/>
</dbReference>
<evidence type="ECO:0000259" key="2">
    <source>
        <dbReference type="PROSITE" id="PS50156"/>
    </source>
</evidence>
<dbReference type="RefSeq" id="WP_120514041.1">
    <property type="nucleotide sequence ID" value="NZ_QXZY01000001.1"/>
</dbReference>
<dbReference type="Proteomes" id="UP000279089">
    <property type="component" value="Unassembled WGS sequence"/>
</dbReference>
<dbReference type="PROSITE" id="PS50156">
    <property type="entry name" value="SSD"/>
    <property type="match status" value="1"/>
</dbReference>
<keyword evidence="1" id="KW-1133">Transmembrane helix</keyword>
<gene>
    <name evidence="3" type="ORF">EG028_00215</name>
</gene>
<keyword evidence="1" id="KW-0812">Transmembrane</keyword>
<evidence type="ECO:0000256" key="1">
    <source>
        <dbReference type="SAM" id="Phobius"/>
    </source>
</evidence>
<accession>A0A3N4MTB0</accession>
<feature type="transmembrane region" description="Helical" evidence="1">
    <location>
        <begin position="310"/>
        <end position="329"/>
    </location>
</feature>
<evidence type="ECO:0000313" key="3">
    <source>
        <dbReference type="EMBL" id="RPD42759.1"/>
    </source>
</evidence>
<name>A0A3N4MTB0_9BACT</name>
<protein>
    <recommendedName>
        <fullName evidence="2">SSD domain-containing protein</fullName>
    </recommendedName>
</protein>
<feature type="transmembrane region" description="Helical" evidence="1">
    <location>
        <begin position="184"/>
        <end position="204"/>
    </location>
</feature>
<feature type="transmembrane region" description="Helical" evidence="1">
    <location>
        <begin position="255"/>
        <end position="274"/>
    </location>
</feature>
<sequence length="388" mass="42698">MIAYNPTGLDNAVINDQAQSEYKKGNITAVEMAGIKTAFPEILYTPNFFIRIGLFLLTAVIVICALGLIMLVMMAGLNNENFIGGLILFWGGCCYAMLELWWVQDKKHYRSGIDDALTWASSGALLTAMIVFTDFDLEGSFLCGVICAIATWMTLRFADMLMALTAFGSAIGFIFFAGFEVSPIAADLMPFIIMLVSLGAYVLFSRLSGKEQFRHYEACLDVLTTAALITLYMAGNYFVVREVGAEMLGKTGPVPIGWLFWIFTFVIPPVYIYFGIRRKDRIRLRTGLILLGMIVFTVRYYHSLMPIETAMVLGGAVLIVAAWAVIRYLKQPRYGFTYEADESGEEMTGLKAAEAIIIAQTFHKTPQPDDSFKFGGGTGGGGGATGDY</sequence>
<evidence type="ECO:0000313" key="4">
    <source>
        <dbReference type="Proteomes" id="UP000279089"/>
    </source>
</evidence>
<reference evidence="4" key="1">
    <citation type="submission" date="2018-11" db="EMBL/GenBank/DDBJ databases">
        <title>Chitinophaga lutea sp.nov., isolate from arsenic contaminated soil.</title>
        <authorList>
            <person name="Zong Y."/>
        </authorList>
    </citation>
    <scope>NUCLEOTIDE SEQUENCE [LARGE SCALE GENOMIC DNA]</scope>
    <source>
        <strain evidence="4">YLT18</strain>
    </source>
</reference>
<comment type="caution">
    <text evidence="3">The sequence shown here is derived from an EMBL/GenBank/DDBJ whole genome shotgun (WGS) entry which is preliminary data.</text>
</comment>
<dbReference type="AlphaFoldDB" id="A0A3N4MTB0"/>
<proteinExistence type="predicted"/>
<feature type="domain" description="SSD" evidence="2">
    <location>
        <begin position="115"/>
        <end position="198"/>
    </location>
</feature>
<dbReference type="OrthoDB" id="660047at2"/>
<keyword evidence="4" id="KW-1185">Reference proteome</keyword>
<feature type="transmembrane region" description="Helical" evidence="1">
    <location>
        <begin position="82"/>
        <end position="104"/>
    </location>
</feature>
<feature type="transmembrane region" description="Helical" evidence="1">
    <location>
        <begin position="160"/>
        <end position="178"/>
    </location>
</feature>
<feature type="transmembrane region" description="Helical" evidence="1">
    <location>
        <begin position="216"/>
        <end position="235"/>
    </location>
</feature>
<keyword evidence="1" id="KW-0472">Membrane</keyword>
<feature type="transmembrane region" description="Helical" evidence="1">
    <location>
        <begin position="52"/>
        <end position="76"/>
    </location>
</feature>